<dbReference type="EMBL" id="QRYQ01000008">
    <property type="protein sequence ID" value="RGU91855.1"/>
    <property type="molecule type" value="Genomic_DNA"/>
</dbReference>
<name>A0A395W9K6_9FIRM</name>
<dbReference type="SUPFAM" id="SSF47413">
    <property type="entry name" value="lambda repressor-like DNA-binding domains"/>
    <property type="match status" value="1"/>
</dbReference>
<accession>A0A395W9K6</accession>
<dbReference type="InterPro" id="IPR010982">
    <property type="entry name" value="Lambda_DNA-bd_dom_sf"/>
</dbReference>
<protein>
    <recommendedName>
        <fullName evidence="3">XRE family transcriptional regulator</fullName>
    </recommendedName>
</protein>
<reference evidence="1 2" key="1">
    <citation type="submission" date="2018-08" db="EMBL/GenBank/DDBJ databases">
        <title>A genome reference for cultivated species of the human gut microbiota.</title>
        <authorList>
            <person name="Zou Y."/>
            <person name="Xue W."/>
            <person name="Luo G."/>
        </authorList>
    </citation>
    <scope>NUCLEOTIDE SEQUENCE [LARGE SCALE GENOMIC DNA]</scope>
    <source>
        <strain evidence="1 2">AF15-20</strain>
    </source>
</reference>
<sequence>MIVDDSMKFCNLLAQMIKEANLSNVKFYTALGIKKPYFYDILSGKVNPPPPDRQIAMLRLLNPKPEQIALFFDLAAQERNEVPADIAKILENKDLCRELRNGIDYEKLLKNGEYKNER</sequence>
<evidence type="ECO:0000313" key="2">
    <source>
        <dbReference type="Proteomes" id="UP000265489"/>
    </source>
</evidence>
<evidence type="ECO:0008006" key="3">
    <source>
        <dbReference type="Google" id="ProtNLM"/>
    </source>
</evidence>
<dbReference type="GO" id="GO:0003677">
    <property type="term" value="F:DNA binding"/>
    <property type="evidence" value="ECO:0007669"/>
    <property type="project" value="InterPro"/>
</dbReference>
<comment type="caution">
    <text evidence="1">The sequence shown here is derived from an EMBL/GenBank/DDBJ whole genome shotgun (WGS) entry which is preliminary data.</text>
</comment>
<dbReference type="AlphaFoldDB" id="A0A395W9K6"/>
<organism evidence="1 2">
    <name type="scientific">Holdemanella biformis</name>
    <dbReference type="NCBI Taxonomy" id="1735"/>
    <lineage>
        <taxon>Bacteria</taxon>
        <taxon>Bacillati</taxon>
        <taxon>Bacillota</taxon>
        <taxon>Erysipelotrichia</taxon>
        <taxon>Erysipelotrichales</taxon>
        <taxon>Erysipelotrichaceae</taxon>
        <taxon>Holdemanella</taxon>
    </lineage>
</organism>
<dbReference type="RefSeq" id="WP_118325059.1">
    <property type="nucleotide sequence ID" value="NZ_QRYH01000002.1"/>
</dbReference>
<dbReference type="Proteomes" id="UP000265489">
    <property type="component" value="Unassembled WGS sequence"/>
</dbReference>
<gene>
    <name evidence="1" type="ORF">DWW32_05490</name>
</gene>
<dbReference type="GeneID" id="66578683"/>
<proteinExistence type="predicted"/>
<evidence type="ECO:0000313" key="1">
    <source>
        <dbReference type="EMBL" id="RGU91855.1"/>
    </source>
</evidence>